<keyword evidence="2" id="KW-0808">Transferase</keyword>
<evidence type="ECO:0000313" key="3">
    <source>
        <dbReference type="Proteomes" id="UP000239047"/>
    </source>
</evidence>
<dbReference type="PANTHER" id="PTHR41283:SF1">
    <property type="entry name" value="AMINOGLYCOSIDE PHOSPHOTRANSFERASE DOMAIN-CONTAINING PROTEIN"/>
    <property type="match status" value="1"/>
</dbReference>
<protein>
    <submittedName>
        <fullName evidence="2">Aminoglycoside phosphotransferase</fullName>
    </submittedName>
</protein>
<dbReference type="SUPFAM" id="SSF56112">
    <property type="entry name" value="Protein kinase-like (PK-like)"/>
    <property type="match status" value="1"/>
</dbReference>
<comment type="caution">
    <text evidence="2">The sequence shown here is derived from an EMBL/GenBank/DDBJ whole genome shotgun (WGS) entry which is preliminary data.</text>
</comment>
<dbReference type="Proteomes" id="UP000239047">
    <property type="component" value="Unassembled WGS sequence"/>
</dbReference>
<accession>A0A2S5GAH8</accession>
<proteinExistence type="predicted"/>
<sequence>MSVALKLIQTIPSLSRAFSITQVSEGYSAHEKMIIGFKNSEPVMLRLFPLTDLEMKREEFTILKQLKKLKVNVPEPIDIGTLEGRGYTLYSFIKGAAAQSALRTGNGTFNYQMGVDAGRELKQIHQIKASSGRGAWSKRALDKHERYVKSFRECEIKINGEEQILSFIEQKKTCLDGIANYLQHDDYHPGNIIVENGQLKGVIDFNIDWGDPIHDFYKVALFTSEQSIAFSRGQIHGYFEGESNVTPQFWERYALYAAMAIFSSIVWAARFTPEEVPEMKKRVERIIDEHKGFEDTVPSWYRN</sequence>
<evidence type="ECO:0000259" key="1">
    <source>
        <dbReference type="Pfam" id="PF01636"/>
    </source>
</evidence>
<dbReference type="Gene3D" id="3.90.1200.10">
    <property type="match status" value="1"/>
</dbReference>
<organism evidence="2 3">
    <name type="scientific">Jeotgalibacillus proteolyticus</name>
    <dbReference type="NCBI Taxonomy" id="2082395"/>
    <lineage>
        <taxon>Bacteria</taxon>
        <taxon>Bacillati</taxon>
        <taxon>Bacillota</taxon>
        <taxon>Bacilli</taxon>
        <taxon>Bacillales</taxon>
        <taxon>Caryophanaceae</taxon>
        <taxon>Jeotgalibacillus</taxon>
    </lineage>
</organism>
<reference evidence="2 3" key="1">
    <citation type="submission" date="2018-02" db="EMBL/GenBank/DDBJ databases">
        <title>Jeotgalibacillus proteolyticum sp. nov. a protease producing bacterium isolated from ocean sediments of Laizhou Bay.</title>
        <authorList>
            <person name="Li Y."/>
        </authorList>
    </citation>
    <scope>NUCLEOTIDE SEQUENCE [LARGE SCALE GENOMIC DNA]</scope>
    <source>
        <strain evidence="2 3">22-7</strain>
    </source>
</reference>
<dbReference type="InterPro" id="IPR011009">
    <property type="entry name" value="Kinase-like_dom_sf"/>
</dbReference>
<dbReference type="RefSeq" id="WP_104058914.1">
    <property type="nucleotide sequence ID" value="NZ_PREZ01000005.1"/>
</dbReference>
<keyword evidence="3" id="KW-1185">Reference proteome</keyword>
<dbReference type="EMBL" id="PREZ01000005">
    <property type="protein sequence ID" value="PPA69921.1"/>
    <property type="molecule type" value="Genomic_DNA"/>
</dbReference>
<dbReference type="AlphaFoldDB" id="A0A2S5GAH8"/>
<gene>
    <name evidence="2" type="ORF">C4B60_15465</name>
</gene>
<dbReference type="InterPro" id="IPR002575">
    <property type="entry name" value="Aminoglycoside_PTrfase"/>
</dbReference>
<dbReference type="Pfam" id="PF01636">
    <property type="entry name" value="APH"/>
    <property type="match status" value="1"/>
</dbReference>
<dbReference type="GO" id="GO:0016740">
    <property type="term" value="F:transferase activity"/>
    <property type="evidence" value="ECO:0007669"/>
    <property type="project" value="UniProtKB-KW"/>
</dbReference>
<dbReference type="OrthoDB" id="334783at2"/>
<dbReference type="PANTHER" id="PTHR41283">
    <property type="entry name" value="AMINOGLYCOSIDE PHOSPHOTRANSFERASE"/>
    <property type="match status" value="1"/>
</dbReference>
<evidence type="ECO:0000313" key="2">
    <source>
        <dbReference type="EMBL" id="PPA69921.1"/>
    </source>
</evidence>
<name>A0A2S5GAH8_9BACL</name>
<feature type="domain" description="Aminoglycoside phosphotransferase" evidence="1">
    <location>
        <begin position="20"/>
        <end position="242"/>
    </location>
</feature>